<dbReference type="Proteomes" id="UP000051966">
    <property type="component" value="Unassembled WGS sequence"/>
</dbReference>
<gene>
    <name evidence="1" type="ORF">FD41_GL000530</name>
</gene>
<evidence type="ECO:0000313" key="1">
    <source>
        <dbReference type="EMBL" id="KRM06651.1"/>
    </source>
</evidence>
<protein>
    <submittedName>
        <fullName evidence="1">Uncharacterized protein</fullName>
    </submittedName>
</protein>
<comment type="caution">
    <text evidence="1">The sequence shown here is derived from an EMBL/GenBank/DDBJ whole genome shotgun (WGS) entry which is preliminary data.</text>
</comment>
<proteinExistence type="predicted"/>
<accession>A0A0R1VS06</accession>
<dbReference type="EMBL" id="AZFY01000102">
    <property type="protein sequence ID" value="KRM06651.1"/>
    <property type="molecule type" value="Genomic_DNA"/>
</dbReference>
<sequence length="257" mass="29995">MEETMHLQAQLSPTGKRVHQDTLDIAKLKLNHLDSRRKKCQINWRDVYMITELNNKNYKTAIFFKTEKITGFELTTRTLLQKLTAEFATDNDYTREELAHFIGEKEYIPCPFGKLGFIALKASHKSKNVTWISAEHITRIEAADNGKATNVFFKNVESPVKVPTTKYFLEKRIKTIKNIHRLLDILRSENDDRYRQIKQGFKTYVFIARAKNFAEKNGIPITDEELITACRQELGFYYEPSLGYKTLLKVSEEFDLD</sequence>
<organism evidence="1 2">
    <name type="scientific">Lentilactobacillus farraginis DSM 18382 = JCM 14108</name>
    <dbReference type="NCBI Taxonomy" id="1423743"/>
    <lineage>
        <taxon>Bacteria</taxon>
        <taxon>Bacillati</taxon>
        <taxon>Bacillota</taxon>
        <taxon>Bacilli</taxon>
        <taxon>Lactobacillales</taxon>
        <taxon>Lactobacillaceae</taxon>
        <taxon>Lentilactobacillus</taxon>
    </lineage>
</organism>
<name>A0A0R1VS06_9LACO</name>
<dbReference type="AlphaFoldDB" id="A0A0R1VS06"/>
<reference evidence="1 2" key="1">
    <citation type="journal article" date="2015" name="Genome Announc.">
        <title>Expanding the biotechnology potential of lactobacilli through comparative genomics of 213 strains and associated genera.</title>
        <authorList>
            <person name="Sun Z."/>
            <person name="Harris H.M."/>
            <person name="McCann A."/>
            <person name="Guo C."/>
            <person name="Argimon S."/>
            <person name="Zhang W."/>
            <person name="Yang X."/>
            <person name="Jeffery I.B."/>
            <person name="Cooney J.C."/>
            <person name="Kagawa T.F."/>
            <person name="Liu W."/>
            <person name="Song Y."/>
            <person name="Salvetti E."/>
            <person name="Wrobel A."/>
            <person name="Rasinkangas P."/>
            <person name="Parkhill J."/>
            <person name="Rea M.C."/>
            <person name="O'Sullivan O."/>
            <person name="Ritari J."/>
            <person name="Douillard F.P."/>
            <person name="Paul Ross R."/>
            <person name="Yang R."/>
            <person name="Briner A.E."/>
            <person name="Felis G.E."/>
            <person name="de Vos W.M."/>
            <person name="Barrangou R."/>
            <person name="Klaenhammer T.R."/>
            <person name="Caufield P.W."/>
            <person name="Cui Y."/>
            <person name="Zhang H."/>
            <person name="O'Toole P.W."/>
        </authorList>
    </citation>
    <scope>NUCLEOTIDE SEQUENCE [LARGE SCALE GENOMIC DNA]</scope>
    <source>
        <strain evidence="1 2">DSM 18382</strain>
    </source>
</reference>
<dbReference type="PATRIC" id="fig|1423743.5.peg.546"/>
<keyword evidence="2" id="KW-1185">Reference proteome</keyword>
<evidence type="ECO:0000313" key="2">
    <source>
        <dbReference type="Proteomes" id="UP000051966"/>
    </source>
</evidence>